<sequence length="132" mass="14104">MEASNGHSDRRRSRFDALGRLAGLLRSVMDLHVQVVLQEVDAEKRRLITAGMLLGCGLALLMAVLLLAHAAVLVWLVLKLGWSWLKALLVVGAIDLACSGLLLRSAGSLLKGPYLPRTAAGLRKTTRAVIGG</sequence>
<dbReference type="Pfam" id="PF07332">
    <property type="entry name" value="Phage_holin_3_6"/>
    <property type="match status" value="1"/>
</dbReference>
<comment type="caution">
    <text evidence="2">The sequence shown here is derived from an EMBL/GenBank/DDBJ whole genome shotgun (WGS) entry which is preliminary data.</text>
</comment>
<keyword evidence="1" id="KW-0472">Membrane</keyword>
<dbReference type="InterPro" id="IPR009937">
    <property type="entry name" value="Phage_holin_3_6"/>
</dbReference>
<evidence type="ECO:0000256" key="1">
    <source>
        <dbReference type="SAM" id="Phobius"/>
    </source>
</evidence>
<keyword evidence="1" id="KW-0812">Transmembrane</keyword>
<accession>A0A524RQQ5</accession>
<dbReference type="EMBL" id="SRMO01000026">
    <property type="protein sequence ID" value="TGG96169.1"/>
    <property type="molecule type" value="Genomic_DNA"/>
</dbReference>
<protein>
    <submittedName>
        <fullName evidence="2">Phage holin family protein</fullName>
    </submittedName>
</protein>
<feature type="transmembrane region" description="Helical" evidence="1">
    <location>
        <begin position="53"/>
        <end position="78"/>
    </location>
</feature>
<reference evidence="2 3" key="1">
    <citation type="journal article" date="2019" name="mSystems">
        <title>Life at home and on the roam: Genomic adaptions reflect the dual lifestyle of an intracellular, facultative symbiont.</title>
        <authorList>
            <person name="Burgsdorf I."/>
        </authorList>
    </citation>
    <scope>NUCLEOTIDE SEQUENCE [LARGE SCALE GENOMIC DNA]</scope>
    <source>
        <strain evidence="2">277cV</strain>
    </source>
</reference>
<evidence type="ECO:0000313" key="2">
    <source>
        <dbReference type="EMBL" id="TGG96169.1"/>
    </source>
</evidence>
<dbReference type="AlphaFoldDB" id="A0A524RQQ5"/>
<keyword evidence="1" id="KW-1133">Transmembrane helix</keyword>
<feature type="transmembrane region" description="Helical" evidence="1">
    <location>
        <begin position="84"/>
        <end position="103"/>
    </location>
</feature>
<dbReference type="Proteomes" id="UP000317990">
    <property type="component" value="Unassembled WGS sequence"/>
</dbReference>
<gene>
    <name evidence="2" type="ORF">ERJ67_01140</name>
</gene>
<proteinExistence type="predicted"/>
<evidence type="ECO:0000313" key="3">
    <source>
        <dbReference type="Proteomes" id="UP000317990"/>
    </source>
</evidence>
<name>A0A524RQQ5_9CHRO</name>
<organism evidence="2 3">
    <name type="scientific">Aphanocapsa feldmannii 277cV</name>
    <dbReference type="NCBI Taxonomy" id="2507553"/>
    <lineage>
        <taxon>Bacteria</taxon>
        <taxon>Bacillati</taxon>
        <taxon>Cyanobacteriota</taxon>
        <taxon>Cyanophyceae</taxon>
        <taxon>Oscillatoriophycideae</taxon>
        <taxon>Chroococcales</taxon>
        <taxon>Microcystaceae</taxon>
        <taxon>Aphanocapsa</taxon>
    </lineage>
</organism>